<evidence type="ECO:0000256" key="1">
    <source>
        <dbReference type="SAM" id="MobiDB-lite"/>
    </source>
</evidence>
<comment type="caution">
    <text evidence="2">The sequence shown here is derived from an EMBL/GenBank/DDBJ whole genome shotgun (WGS) entry which is preliminary data.</text>
</comment>
<reference evidence="2 3" key="1">
    <citation type="submission" date="2020-10" db="EMBL/GenBank/DDBJ databases">
        <title>Sequencing the genomes of 1000 actinobacteria strains.</title>
        <authorList>
            <person name="Klenk H.-P."/>
        </authorList>
    </citation>
    <scope>NUCLEOTIDE SEQUENCE [LARGE SCALE GENOMIC DNA]</scope>
    <source>
        <strain evidence="2 3">DSM 46744</strain>
    </source>
</reference>
<organism evidence="2 3">
    <name type="scientific">Actinomadura algeriensis</name>
    <dbReference type="NCBI Taxonomy" id="1679523"/>
    <lineage>
        <taxon>Bacteria</taxon>
        <taxon>Bacillati</taxon>
        <taxon>Actinomycetota</taxon>
        <taxon>Actinomycetes</taxon>
        <taxon>Streptosporangiales</taxon>
        <taxon>Thermomonosporaceae</taxon>
        <taxon>Actinomadura</taxon>
    </lineage>
</organism>
<dbReference type="RefSeq" id="WP_192758564.1">
    <property type="nucleotide sequence ID" value="NZ_JADBDZ010000001.1"/>
</dbReference>
<feature type="compositionally biased region" description="Basic and acidic residues" evidence="1">
    <location>
        <begin position="20"/>
        <end position="32"/>
    </location>
</feature>
<feature type="region of interest" description="Disordered" evidence="1">
    <location>
        <begin position="1"/>
        <end position="35"/>
    </location>
</feature>
<dbReference type="EMBL" id="JADBDZ010000001">
    <property type="protein sequence ID" value="MBE1531757.1"/>
    <property type="molecule type" value="Genomic_DNA"/>
</dbReference>
<feature type="compositionally biased region" description="Low complexity" evidence="1">
    <location>
        <begin position="9"/>
        <end position="19"/>
    </location>
</feature>
<dbReference type="SUPFAM" id="SSF55486">
    <property type="entry name" value="Metalloproteases ('zincins'), catalytic domain"/>
    <property type="match status" value="1"/>
</dbReference>
<evidence type="ECO:0000313" key="2">
    <source>
        <dbReference type="EMBL" id="MBE1531757.1"/>
    </source>
</evidence>
<sequence length="362" mass="37607">MDDFSPASRPRAAAAPGPGRDADAARRANDRRGRGRVRVAGAVTVAAGLAGLAGLTGTAAATAATAAPPRWCAEQGPLAARTMPRTIDIAECDLRGRIVRGADGLTAVVPRDGTSVAAHSLRTDGAAELRIEVDDRARQIIIGTGSVRTPQESPRGFRAPLDACQDGRFRPQSSKWPKGATVEWRYHPGRTGRPDTAVATGVSNIVDAHTDCRSDRQFNPLPNVYERYAGRAAQPPNVTDAAACGRRDGTNTFGWLAMGAAEANVLAATCSWFVGPTTVETDMALQAQGHDWWSGEGACPAGAYATAAVATHEAGHVFGLSHVEGAAHTELTMSPSVATCDGGPSTLGMGDYDGLIALYGAR</sequence>
<dbReference type="InterPro" id="IPR024079">
    <property type="entry name" value="MetalloPept_cat_dom_sf"/>
</dbReference>
<gene>
    <name evidence="2" type="ORF">H4W34_001590</name>
</gene>
<evidence type="ECO:0000313" key="3">
    <source>
        <dbReference type="Proteomes" id="UP000627838"/>
    </source>
</evidence>
<dbReference type="Gene3D" id="3.40.390.10">
    <property type="entry name" value="Collagenase (Catalytic Domain)"/>
    <property type="match status" value="1"/>
</dbReference>
<proteinExistence type="predicted"/>
<dbReference type="Proteomes" id="UP000627838">
    <property type="component" value="Unassembled WGS sequence"/>
</dbReference>
<accession>A0ABR9JMI2</accession>
<name>A0ABR9JMI2_9ACTN</name>
<protein>
    <recommendedName>
        <fullName evidence="4">Matrixin</fullName>
    </recommendedName>
</protein>
<evidence type="ECO:0008006" key="4">
    <source>
        <dbReference type="Google" id="ProtNLM"/>
    </source>
</evidence>
<keyword evidence="3" id="KW-1185">Reference proteome</keyword>